<dbReference type="PANTHER" id="PTHR30408:SF12">
    <property type="entry name" value="TYPE I RESTRICTION ENZYME MJAVIII SPECIFICITY SUBUNIT"/>
    <property type="match status" value="1"/>
</dbReference>
<feature type="domain" description="Type I restriction modification DNA specificity" evidence="4">
    <location>
        <begin position="216"/>
        <end position="382"/>
    </location>
</feature>
<evidence type="ECO:0000259" key="4">
    <source>
        <dbReference type="Pfam" id="PF01420"/>
    </source>
</evidence>
<sequence length="403" mass="44840">MNIPSLRFPEFKGEWENTKLGKVAKFSKGKGISKSEISEDGINECIRYGELYTRYGEVIEDVFSKTNFDINKSVVSEANDVIIPASGETQIDIATASCVMKSGVILGGDLNIIKTNKNGVFLSYYLNSKRKLDIANLAQGISVVHLYSSQLALLNLNFPTLPEQQKIATFLTTVDEKLQALKQKKSLLEQYKKGVMQKIFSQELRFAADNGNAFADWEEKKLGDVCKTTKSGGTPTSTKREYYNGDIPFLSISDMTSQGKYLNYTSNHISKLGLDNSASWVVPAHSIIYSMYASVGFVAINNIPLATSQAVLNLILKEGINTDYIYYTLVDFQKKIAQFVTTGTQGNLNAQSVKGFEIQIPCLEEQTKIASFLSTIDEKINHCKAQITNTEVWKRGLLQQLFV</sequence>
<dbReference type="PANTHER" id="PTHR30408">
    <property type="entry name" value="TYPE-1 RESTRICTION ENZYME ECOKI SPECIFICITY PROTEIN"/>
    <property type="match status" value="1"/>
</dbReference>
<evidence type="ECO:0000313" key="5">
    <source>
        <dbReference type="EMBL" id="MBF2707206.1"/>
    </source>
</evidence>
<name>A0A930XUI4_9FLAO</name>
<keyword evidence="6" id="KW-1185">Reference proteome</keyword>
<organism evidence="5 6">
    <name type="scientific">Flavobacterium soyangense</name>
    <dbReference type="NCBI Taxonomy" id="2023265"/>
    <lineage>
        <taxon>Bacteria</taxon>
        <taxon>Pseudomonadati</taxon>
        <taxon>Bacteroidota</taxon>
        <taxon>Flavobacteriia</taxon>
        <taxon>Flavobacteriales</taxon>
        <taxon>Flavobacteriaceae</taxon>
        <taxon>Flavobacterium</taxon>
    </lineage>
</organism>
<keyword evidence="5" id="KW-0540">Nuclease</keyword>
<accession>A0A930XUI4</accession>
<dbReference type="Proteomes" id="UP000646211">
    <property type="component" value="Unassembled WGS sequence"/>
</dbReference>
<dbReference type="Gene3D" id="3.90.220.20">
    <property type="entry name" value="DNA methylase specificity domains"/>
    <property type="match status" value="2"/>
</dbReference>
<dbReference type="AlphaFoldDB" id="A0A930XUI4"/>
<protein>
    <submittedName>
        <fullName evidence="5">Restriction endonuclease subunit S</fullName>
    </submittedName>
</protein>
<gene>
    <name evidence="5" type="ORF">IR213_01155</name>
</gene>
<dbReference type="GO" id="GO:0004519">
    <property type="term" value="F:endonuclease activity"/>
    <property type="evidence" value="ECO:0007669"/>
    <property type="project" value="UniProtKB-KW"/>
</dbReference>
<feature type="domain" description="Type I restriction modification DNA specificity" evidence="4">
    <location>
        <begin position="14"/>
        <end position="190"/>
    </location>
</feature>
<evidence type="ECO:0000256" key="1">
    <source>
        <dbReference type="ARBA" id="ARBA00010923"/>
    </source>
</evidence>
<keyword evidence="3" id="KW-0238">DNA-binding</keyword>
<proteinExistence type="inferred from homology"/>
<dbReference type="GO" id="GO:0009307">
    <property type="term" value="P:DNA restriction-modification system"/>
    <property type="evidence" value="ECO:0007669"/>
    <property type="project" value="UniProtKB-KW"/>
</dbReference>
<evidence type="ECO:0000256" key="2">
    <source>
        <dbReference type="ARBA" id="ARBA00022747"/>
    </source>
</evidence>
<dbReference type="InterPro" id="IPR000055">
    <property type="entry name" value="Restrct_endonuc_typeI_TRD"/>
</dbReference>
<dbReference type="Pfam" id="PF01420">
    <property type="entry name" value="Methylase_S"/>
    <property type="match status" value="2"/>
</dbReference>
<keyword evidence="2" id="KW-0680">Restriction system</keyword>
<dbReference type="EMBL" id="JADHEC010000002">
    <property type="protein sequence ID" value="MBF2707206.1"/>
    <property type="molecule type" value="Genomic_DNA"/>
</dbReference>
<dbReference type="GO" id="GO:0003677">
    <property type="term" value="F:DNA binding"/>
    <property type="evidence" value="ECO:0007669"/>
    <property type="project" value="UniProtKB-KW"/>
</dbReference>
<dbReference type="SUPFAM" id="SSF116734">
    <property type="entry name" value="DNA methylase specificity domain"/>
    <property type="match status" value="2"/>
</dbReference>
<evidence type="ECO:0000256" key="3">
    <source>
        <dbReference type="ARBA" id="ARBA00023125"/>
    </source>
</evidence>
<evidence type="ECO:0000313" key="6">
    <source>
        <dbReference type="Proteomes" id="UP000646211"/>
    </source>
</evidence>
<dbReference type="Gene3D" id="1.10.287.1120">
    <property type="entry name" value="Bipartite methylase S protein"/>
    <property type="match status" value="1"/>
</dbReference>
<keyword evidence="5" id="KW-0255">Endonuclease</keyword>
<dbReference type="InterPro" id="IPR052021">
    <property type="entry name" value="Type-I_RS_S_subunit"/>
</dbReference>
<comment type="caution">
    <text evidence="5">The sequence shown here is derived from an EMBL/GenBank/DDBJ whole genome shotgun (WGS) entry which is preliminary data.</text>
</comment>
<dbReference type="InterPro" id="IPR044946">
    <property type="entry name" value="Restrct_endonuc_typeI_TRD_sf"/>
</dbReference>
<dbReference type="RefSeq" id="WP_194310477.1">
    <property type="nucleotide sequence ID" value="NZ_JADHEC010000002.1"/>
</dbReference>
<comment type="similarity">
    <text evidence="1">Belongs to the type-I restriction system S methylase family.</text>
</comment>
<keyword evidence="5" id="KW-0378">Hydrolase</keyword>
<reference evidence="5" key="1">
    <citation type="submission" date="2020-11" db="EMBL/GenBank/DDBJ databases">
        <title>Genome of Flavobacterium soyangense.</title>
        <authorList>
            <person name="Liu Q."/>
            <person name="Xin Y.-H."/>
        </authorList>
    </citation>
    <scope>NUCLEOTIDE SEQUENCE</scope>
    <source>
        <strain evidence="5">CGMCC 1.13493</strain>
    </source>
</reference>
<dbReference type="CDD" id="cd17275">
    <property type="entry name" value="RMtype1_S_MjaORF132P-TRD1-CR1_like"/>
    <property type="match status" value="1"/>
</dbReference>